<evidence type="ECO:0000256" key="1">
    <source>
        <dbReference type="SAM" id="SignalP"/>
    </source>
</evidence>
<dbReference type="Proteomes" id="UP000054270">
    <property type="component" value="Unassembled WGS sequence"/>
</dbReference>
<feature type="signal peptide" evidence="1">
    <location>
        <begin position="1"/>
        <end position="19"/>
    </location>
</feature>
<evidence type="ECO:0000313" key="3">
    <source>
        <dbReference type="Proteomes" id="UP000054270"/>
    </source>
</evidence>
<sequence>MHLPVVILSGLLSASFVSSAFLDRRDTFALGVLQARQVSNNACTSICTPFETAVTGCPSSDPLCYCTSAVETTLQDCVNCAVAASSTPAVITSAQNLTSLFDDACSGKNLPTPTIPAFLPANPSATGPDTVIPTTSGVSATTTTSLVPFSTDSILPTQLTILPSSTSSAGATATTSAKSSAVGMEAAHVLSLVGVGAAIVLGVL</sequence>
<evidence type="ECO:0008006" key="4">
    <source>
        <dbReference type="Google" id="ProtNLM"/>
    </source>
</evidence>
<keyword evidence="3" id="KW-1185">Reference proteome</keyword>
<dbReference type="OrthoDB" id="3062033at2759"/>
<proteinExistence type="predicted"/>
<keyword evidence="1" id="KW-0732">Signal</keyword>
<name>A0A0D2KQ89_HYPSF</name>
<gene>
    <name evidence="2" type="ORF">HYPSUDRAFT_206778</name>
</gene>
<reference evidence="3" key="1">
    <citation type="submission" date="2014-04" db="EMBL/GenBank/DDBJ databases">
        <title>Evolutionary Origins and Diversification of the Mycorrhizal Mutualists.</title>
        <authorList>
            <consortium name="DOE Joint Genome Institute"/>
            <consortium name="Mycorrhizal Genomics Consortium"/>
            <person name="Kohler A."/>
            <person name="Kuo A."/>
            <person name="Nagy L.G."/>
            <person name="Floudas D."/>
            <person name="Copeland A."/>
            <person name="Barry K.W."/>
            <person name="Cichocki N."/>
            <person name="Veneault-Fourrey C."/>
            <person name="LaButti K."/>
            <person name="Lindquist E.A."/>
            <person name="Lipzen A."/>
            <person name="Lundell T."/>
            <person name="Morin E."/>
            <person name="Murat C."/>
            <person name="Riley R."/>
            <person name="Ohm R."/>
            <person name="Sun H."/>
            <person name="Tunlid A."/>
            <person name="Henrissat B."/>
            <person name="Grigoriev I.V."/>
            <person name="Hibbett D.S."/>
            <person name="Martin F."/>
        </authorList>
    </citation>
    <scope>NUCLEOTIDE SEQUENCE [LARGE SCALE GENOMIC DNA]</scope>
    <source>
        <strain evidence="3">FD-334 SS-4</strain>
    </source>
</reference>
<evidence type="ECO:0000313" key="2">
    <source>
        <dbReference type="EMBL" id="KJA16777.1"/>
    </source>
</evidence>
<dbReference type="AlphaFoldDB" id="A0A0D2KQ89"/>
<feature type="chain" id="PRO_5002263029" description="Extracellular membrane protein CFEM domain-containing protein" evidence="1">
    <location>
        <begin position="20"/>
        <end position="204"/>
    </location>
</feature>
<dbReference type="EMBL" id="KN817615">
    <property type="protein sequence ID" value="KJA16777.1"/>
    <property type="molecule type" value="Genomic_DNA"/>
</dbReference>
<organism evidence="2 3">
    <name type="scientific">Hypholoma sublateritium (strain FD-334 SS-4)</name>
    <dbReference type="NCBI Taxonomy" id="945553"/>
    <lineage>
        <taxon>Eukaryota</taxon>
        <taxon>Fungi</taxon>
        <taxon>Dikarya</taxon>
        <taxon>Basidiomycota</taxon>
        <taxon>Agaricomycotina</taxon>
        <taxon>Agaricomycetes</taxon>
        <taxon>Agaricomycetidae</taxon>
        <taxon>Agaricales</taxon>
        <taxon>Agaricineae</taxon>
        <taxon>Strophariaceae</taxon>
        <taxon>Hypholoma</taxon>
    </lineage>
</organism>
<dbReference type="OMA" id="ACTSICT"/>
<accession>A0A0D2KQ89</accession>
<protein>
    <recommendedName>
        <fullName evidence="4">Extracellular membrane protein CFEM domain-containing protein</fullName>
    </recommendedName>
</protein>